<dbReference type="InterPro" id="IPR035952">
    <property type="entry name" value="Rhomboid-like_sf"/>
</dbReference>
<dbReference type="STRING" id="1045855.DSC_00290"/>
<evidence type="ECO:0000313" key="7">
    <source>
        <dbReference type="Proteomes" id="UP000005870"/>
    </source>
</evidence>
<dbReference type="eggNOG" id="COG5652">
    <property type="taxonomic scope" value="Bacteria"/>
</dbReference>
<evidence type="ECO:0000256" key="5">
    <source>
        <dbReference type="SAM" id="Phobius"/>
    </source>
</evidence>
<evidence type="ECO:0000256" key="3">
    <source>
        <dbReference type="ARBA" id="ARBA00022989"/>
    </source>
</evidence>
<dbReference type="NCBIfam" id="NF037970">
    <property type="entry name" value="vanZ_1"/>
    <property type="match status" value="1"/>
</dbReference>
<feature type="transmembrane region" description="Helical" evidence="5">
    <location>
        <begin position="73"/>
        <end position="91"/>
    </location>
</feature>
<keyword evidence="3 5" id="KW-1133">Transmembrane helix</keyword>
<evidence type="ECO:0000256" key="2">
    <source>
        <dbReference type="ARBA" id="ARBA00022692"/>
    </source>
</evidence>
<dbReference type="SUPFAM" id="SSF144091">
    <property type="entry name" value="Rhomboid-like"/>
    <property type="match status" value="1"/>
</dbReference>
<dbReference type="GO" id="GO:0016020">
    <property type="term" value="C:membrane"/>
    <property type="evidence" value="ECO:0007669"/>
    <property type="project" value="UniProtKB-SubCell"/>
</dbReference>
<protein>
    <recommendedName>
        <fullName evidence="8">VanZ family protein</fullName>
    </recommendedName>
</protein>
<comment type="subcellular location">
    <subcellularLocation>
        <location evidence="1">Membrane</location>
        <topology evidence="1">Multi-pass membrane protein</topology>
    </subcellularLocation>
</comment>
<keyword evidence="2 5" id="KW-0812">Transmembrane</keyword>
<sequence length="133" mass="14463">MSIGAIKPVRWPALWFGGWVLAMVLVVTTCLLPGEDLPKVAEGMDKLEHAGAFAVLAAWAVQLFATRRALLRAAAWLVILGVLIELLQGWFTADRTPDAIDALADASGVLLGLLVALTPARDLLLRWFPRRSH</sequence>
<evidence type="ECO:0000313" key="6">
    <source>
        <dbReference type="EMBL" id="AER54711.1"/>
    </source>
</evidence>
<dbReference type="Proteomes" id="UP000005870">
    <property type="component" value="Chromosome"/>
</dbReference>
<evidence type="ECO:0000256" key="1">
    <source>
        <dbReference type="ARBA" id="ARBA00004141"/>
    </source>
</evidence>
<dbReference type="AlphaFoldDB" id="G7US42"/>
<dbReference type="EMBL" id="CP003093">
    <property type="protein sequence ID" value="AER54711.1"/>
    <property type="molecule type" value="Genomic_DNA"/>
</dbReference>
<keyword evidence="4 5" id="KW-0472">Membrane</keyword>
<proteinExistence type="predicted"/>
<name>G7US42_PSEUP</name>
<dbReference type="KEGG" id="psd:DSC_00290"/>
<accession>G7US42</accession>
<evidence type="ECO:0000256" key="4">
    <source>
        <dbReference type="ARBA" id="ARBA00023136"/>
    </source>
</evidence>
<feature type="transmembrane region" description="Helical" evidence="5">
    <location>
        <begin position="12"/>
        <end position="34"/>
    </location>
</feature>
<organism evidence="6 7">
    <name type="scientific">Pseudoxanthomonas spadix (strain BD-a59)</name>
    <dbReference type="NCBI Taxonomy" id="1045855"/>
    <lineage>
        <taxon>Bacteria</taxon>
        <taxon>Pseudomonadati</taxon>
        <taxon>Pseudomonadota</taxon>
        <taxon>Gammaproteobacteria</taxon>
        <taxon>Lysobacterales</taxon>
        <taxon>Lysobacteraceae</taxon>
        <taxon>Pseudoxanthomonas</taxon>
    </lineage>
</organism>
<reference evidence="6 7" key="1">
    <citation type="journal article" date="2012" name="J. Bacteriol.">
        <title>Complete Genome Sequence of the BTEX-Degrading Bacterium Pseudoxanthomonas spadix BD-a59.</title>
        <authorList>
            <person name="Lee S.H."/>
            <person name="Jin H.M."/>
            <person name="Lee H.J."/>
            <person name="Kim J.M."/>
            <person name="Jeon C.O."/>
        </authorList>
    </citation>
    <scope>NUCLEOTIDE SEQUENCE [LARGE SCALE GENOMIC DNA]</scope>
    <source>
        <strain evidence="6 7">BD-a59</strain>
    </source>
</reference>
<gene>
    <name evidence="6" type="ordered locus">DSC_00290</name>
</gene>
<keyword evidence="7" id="KW-1185">Reference proteome</keyword>
<feature type="transmembrane region" description="Helical" evidence="5">
    <location>
        <begin position="49"/>
        <end position="66"/>
    </location>
</feature>
<evidence type="ECO:0008006" key="8">
    <source>
        <dbReference type="Google" id="ProtNLM"/>
    </source>
</evidence>
<dbReference type="PANTHER" id="PTHR28008:SF1">
    <property type="entry name" value="DOMAIN PROTEIN, PUTATIVE (AFU_ORTHOLOGUE AFUA_3G10980)-RELATED"/>
    <property type="match status" value="1"/>
</dbReference>
<dbReference type="PANTHER" id="PTHR28008">
    <property type="entry name" value="DOMAIN PROTEIN, PUTATIVE (AFU_ORTHOLOGUE AFUA_3G10980)-RELATED"/>
    <property type="match status" value="1"/>
</dbReference>
<dbReference type="HOGENOM" id="CLU_096028_3_0_6"/>
<feature type="transmembrane region" description="Helical" evidence="5">
    <location>
        <begin position="103"/>
        <end position="124"/>
    </location>
</feature>